<evidence type="ECO:0000313" key="4">
    <source>
        <dbReference type="Proteomes" id="UP000004263"/>
    </source>
</evidence>
<gene>
    <name evidence="3" type="ORF">RED65_01575</name>
</gene>
<keyword evidence="4" id="KW-1185">Reference proteome</keyword>
<dbReference type="InterPro" id="IPR015421">
    <property type="entry name" value="PyrdxlP-dep_Trfase_major"/>
</dbReference>
<accession>Q1N4L9</accession>
<dbReference type="STRING" id="207949.RED65_01575"/>
<dbReference type="RefSeq" id="WP_007017793.1">
    <property type="nucleotide sequence ID" value="NZ_CH724114.1"/>
</dbReference>
<dbReference type="Gene3D" id="3.90.1150.10">
    <property type="entry name" value="Aspartate Aminotransferase, domain 1"/>
    <property type="match status" value="1"/>
</dbReference>
<dbReference type="AlphaFoldDB" id="Q1N4L9"/>
<dbReference type="HOGENOM" id="CLU_003433_2_1_6"/>
<dbReference type="PANTHER" id="PTHR43586">
    <property type="entry name" value="CYSTEINE DESULFURASE"/>
    <property type="match status" value="1"/>
</dbReference>
<dbReference type="Gene3D" id="3.40.640.10">
    <property type="entry name" value="Type I PLP-dependent aspartate aminotransferase-like (Major domain)"/>
    <property type="match status" value="1"/>
</dbReference>
<keyword evidence="3" id="KW-0808">Transferase</keyword>
<dbReference type="SUPFAM" id="SSF53383">
    <property type="entry name" value="PLP-dependent transferases"/>
    <property type="match status" value="1"/>
</dbReference>
<dbReference type="OrthoDB" id="9804264at2"/>
<reference evidence="3 4" key="1">
    <citation type="submission" date="2006-03" db="EMBL/GenBank/DDBJ databases">
        <authorList>
            <person name="Pinhassi J."/>
            <person name="Pedros-Alio C."/>
            <person name="Ferriera S."/>
            <person name="Johnson J."/>
            <person name="Kravitz S."/>
            <person name="Halpern A."/>
            <person name="Remington K."/>
            <person name="Beeson K."/>
            <person name="Tran B."/>
            <person name="Rogers Y.-H."/>
            <person name="Friedman R."/>
            <person name="Venter J.C."/>
        </authorList>
    </citation>
    <scope>NUCLEOTIDE SEQUENCE [LARGE SCALE GENOMIC DNA]</scope>
    <source>
        <strain evidence="3 4">RED65</strain>
    </source>
</reference>
<sequence>MDFQKEFPQNNEIVYFNHAAVAPWPKRTQQAVTEFAQENTFFGATHYPNWLQTEHNLRVQLKDLIGATSTDEIALLKSTSEGLSVIAYGLDWSDGDEIIISNEEFPSNRIVWESLAQFGVSVRVANITEHDPIKAIQSQITDNTKLISISSVQYASGRTTDLSSLSKLAKQHGVLLCVDAIQSLGVKPFSLTEIDADFVVADGHKWMLGPEGLALFYCKQELLNRLKIHQYGWHMIENAGDYTTNEWSIAKTAKRFECGSPNMLGTHALNASLSLIHEVGLTTIESLTLKTTNYLRERIQENNKLELITDINQPTAITTFSIIDQDDASIQKQLMKKGLICAYRGGGIRFSPHFYQGKKEVDKAMAIVADTIEG</sequence>
<organism evidence="3 4">
    <name type="scientific">Bermanella marisrubri</name>
    <dbReference type="NCBI Taxonomy" id="207949"/>
    <lineage>
        <taxon>Bacteria</taxon>
        <taxon>Pseudomonadati</taxon>
        <taxon>Pseudomonadota</taxon>
        <taxon>Gammaproteobacteria</taxon>
        <taxon>Oceanospirillales</taxon>
        <taxon>Oceanospirillaceae</taxon>
        <taxon>Bermanella</taxon>
    </lineage>
</organism>
<proteinExistence type="predicted"/>
<dbReference type="EMBL" id="AAQH01000002">
    <property type="protein sequence ID" value="EAT13409.1"/>
    <property type="molecule type" value="Genomic_DNA"/>
</dbReference>
<name>Q1N4L9_9GAMM</name>
<dbReference type="PANTHER" id="PTHR43586:SF15">
    <property type="entry name" value="BLR3095 PROTEIN"/>
    <property type="match status" value="1"/>
</dbReference>
<evidence type="ECO:0000313" key="3">
    <source>
        <dbReference type="EMBL" id="EAT13409.1"/>
    </source>
</evidence>
<keyword evidence="3" id="KW-0032">Aminotransferase</keyword>
<comment type="caution">
    <text evidence="3">The sequence shown here is derived from an EMBL/GenBank/DDBJ whole genome shotgun (WGS) entry which is preliminary data.</text>
</comment>
<evidence type="ECO:0000256" key="1">
    <source>
        <dbReference type="ARBA" id="ARBA00022898"/>
    </source>
</evidence>
<dbReference type="Proteomes" id="UP000004263">
    <property type="component" value="Unassembled WGS sequence"/>
</dbReference>
<dbReference type="InterPro" id="IPR015422">
    <property type="entry name" value="PyrdxlP-dep_Trfase_small"/>
</dbReference>
<protein>
    <submittedName>
        <fullName evidence="3">Aminotransferase, class V</fullName>
    </submittedName>
</protein>
<dbReference type="GO" id="GO:0008483">
    <property type="term" value="F:transaminase activity"/>
    <property type="evidence" value="ECO:0007669"/>
    <property type="project" value="UniProtKB-KW"/>
</dbReference>
<evidence type="ECO:0000259" key="2">
    <source>
        <dbReference type="Pfam" id="PF00266"/>
    </source>
</evidence>
<feature type="domain" description="Aminotransferase class V" evidence="2">
    <location>
        <begin position="14"/>
        <end position="361"/>
    </location>
</feature>
<dbReference type="Pfam" id="PF00266">
    <property type="entry name" value="Aminotran_5"/>
    <property type="match status" value="1"/>
</dbReference>
<dbReference type="InterPro" id="IPR015424">
    <property type="entry name" value="PyrdxlP-dep_Trfase"/>
</dbReference>
<keyword evidence="1" id="KW-0663">Pyridoxal phosphate</keyword>
<dbReference type="InterPro" id="IPR000192">
    <property type="entry name" value="Aminotrans_V_dom"/>
</dbReference>